<evidence type="ECO:0000256" key="11">
    <source>
        <dbReference type="ARBA" id="ARBA00023171"/>
    </source>
</evidence>
<evidence type="ECO:0000256" key="5">
    <source>
        <dbReference type="ARBA" id="ARBA00005173"/>
    </source>
</evidence>
<dbReference type="GO" id="GO:0015995">
    <property type="term" value="P:chlorophyll biosynthetic process"/>
    <property type="evidence" value="ECO:0007669"/>
    <property type="project" value="UniProtKB-KW"/>
</dbReference>
<dbReference type="PROSITE" id="PS00533">
    <property type="entry name" value="PORPHOBILINOGEN_DEAM"/>
    <property type="match status" value="1"/>
</dbReference>
<evidence type="ECO:0000256" key="3">
    <source>
        <dbReference type="ARBA" id="ARBA00004229"/>
    </source>
</evidence>
<dbReference type="Gene3D" id="3.30.160.40">
    <property type="entry name" value="Porphobilinogen deaminase, C-terminal domain"/>
    <property type="match status" value="1"/>
</dbReference>
<dbReference type="CDD" id="cd13648">
    <property type="entry name" value="PBP2_PBGD_1"/>
    <property type="match status" value="1"/>
</dbReference>
<comment type="caution">
    <text evidence="18">The sequence shown here is derived from an EMBL/GenBank/DDBJ whole genome shotgun (WGS) entry which is preliminary data.</text>
</comment>
<evidence type="ECO:0000256" key="14">
    <source>
        <dbReference type="ARBA" id="ARBA00033064"/>
    </source>
</evidence>
<keyword evidence="8" id="KW-0150">Chloroplast</keyword>
<reference evidence="18 19" key="1">
    <citation type="submission" date="2020-10" db="EMBL/GenBank/DDBJ databases">
        <title>Plant Genome Project.</title>
        <authorList>
            <person name="Zhang R.-G."/>
        </authorList>
    </citation>
    <scope>NUCLEOTIDE SEQUENCE [LARGE SCALE GENOMIC DNA]</scope>
    <source>
        <strain evidence="18">FAFU-HL-1</strain>
        <tissue evidence="18">Leaf</tissue>
    </source>
</reference>
<evidence type="ECO:0000256" key="12">
    <source>
        <dbReference type="ARBA" id="ARBA00023244"/>
    </source>
</evidence>
<organism evidence="18 19">
    <name type="scientific">Salix dunnii</name>
    <dbReference type="NCBI Taxonomy" id="1413687"/>
    <lineage>
        <taxon>Eukaryota</taxon>
        <taxon>Viridiplantae</taxon>
        <taxon>Streptophyta</taxon>
        <taxon>Embryophyta</taxon>
        <taxon>Tracheophyta</taxon>
        <taxon>Spermatophyta</taxon>
        <taxon>Magnoliopsida</taxon>
        <taxon>eudicotyledons</taxon>
        <taxon>Gunneridae</taxon>
        <taxon>Pentapetalae</taxon>
        <taxon>rosids</taxon>
        <taxon>fabids</taxon>
        <taxon>Malpighiales</taxon>
        <taxon>Salicaceae</taxon>
        <taxon>Saliceae</taxon>
        <taxon>Salix</taxon>
    </lineage>
</organism>
<evidence type="ECO:0000259" key="17">
    <source>
        <dbReference type="Pfam" id="PF03900"/>
    </source>
</evidence>
<dbReference type="GO" id="GO:0009507">
    <property type="term" value="C:chloroplast"/>
    <property type="evidence" value="ECO:0007669"/>
    <property type="project" value="UniProtKB-SubCell"/>
</dbReference>
<dbReference type="GO" id="GO:0004418">
    <property type="term" value="F:hydroxymethylbilane synthase activity"/>
    <property type="evidence" value="ECO:0007669"/>
    <property type="project" value="UniProtKB-EC"/>
</dbReference>
<keyword evidence="10" id="KW-0808">Transferase</keyword>
<dbReference type="Pfam" id="PF01379">
    <property type="entry name" value="Porphobil_deam"/>
    <property type="match status" value="1"/>
</dbReference>
<evidence type="ECO:0000259" key="16">
    <source>
        <dbReference type="Pfam" id="PF01379"/>
    </source>
</evidence>
<dbReference type="SUPFAM" id="SSF53850">
    <property type="entry name" value="Periplasmic binding protein-like II"/>
    <property type="match status" value="1"/>
</dbReference>
<dbReference type="Gene3D" id="3.40.190.10">
    <property type="entry name" value="Periplasmic binding protein-like II"/>
    <property type="match status" value="2"/>
</dbReference>
<evidence type="ECO:0000256" key="4">
    <source>
        <dbReference type="ARBA" id="ARBA00004735"/>
    </source>
</evidence>
<evidence type="ECO:0000256" key="6">
    <source>
        <dbReference type="ARBA" id="ARBA00005638"/>
    </source>
</evidence>
<evidence type="ECO:0000313" key="19">
    <source>
        <dbReference type="Proteomes" id="UP000657918"/>
    </source>
</evidence>
<evidence type="ECO:0000256" key="9">
    <source>
        <dbReference type="ARBA" id="ARBA00022640"/>
    </source>
</evidence>
<comment type="subcellular location">
    <subcellularLocation>
        <location evidence="3">Plastid</location>
        <location evidence="3">Chloroplast</location>
    </subcellularLocation>
</comment>
<dbReference type="UniPathway" id="UPA00251">
    <property type="reaction ID" value="UER00319"/>
</dbReference>
<sequence length="346" mass="37166">MGLLSSLCTSQTLMSRPSSPAIFCTSGSVSLNGSSLKTRAFLRKKQALGLVKASVAVEQQAQEAKLTLIRIGTRGSPLALAQAHETRDKLMASHAELAEDGAIQIVIIKTTGDKILSQPLADIGGKGLFTKEIDEALINGDIDIAVHSMKDVPTYIPEMTILPCNLPREDVRDAFISMSAASLADLPAGSIIGTASLRRKSQILHRYPSLSVEENFRGNVQTRLRKLNEGVVKATLLALAGLKRLNMTENANYLALLNHEETRLAVACERAFLETLDGSCRTPIAGYARRDENGDCIFKGLVASPDGTRVLKTSRKGPCAFDDMIAMGRDAGEELLSQAGPGFFDP</sequence>
<proteinExistence type="inferred from homology"/>
<accession>A0A835N1Y1</accession>
<evidence type="ECO:0000256" key="8">
    <source>
        <dbReference type="ARBA" id="ARBA00022528"/>
    </source>
</evidence>
<dbReference type="PANTHER" id="PTHR11557">
    <property type="entry name" value="PORPHOBILINOGEN DEAMINASE"/>
    <property type="match status" value="1"/>
</dbReference>
<feature type="domain" description="Porphobilinogen deaminase N-terminal" evidence="16">
    <location>
        <begin position="69"/>
        <end position="262"/>
    </location>
</feature>
<keyword evidence="9" id="KW-0934">Plastid</keyword>
<keyword evidence="11" id="KW-0149">Chlorophyll biosynthesis</keyword>
<dbReference type="SUPFAM" id="SSF54782">
    <property type="entry name" value="Porphobilinogen deaminase (hydroxymethylbilane synthase), C-terminal domain"/>
    <property type="match status" value="1"/>
</dbReference>
<comment type="pathway">
    <text evidence="5">Porphyrin-containing compound metabolism; chlorophyll biosynthesis.</text>
</comment>
<evidence type="ECO:0000256" key="15">
    <source>
        <dbReference type="ARBA" id="ARBA00074324"/>
    </source>
</evidence>
<comment type="cofactor">
    <cofactor evidence="1">
        <name>dipyrromethane</name>
        <dbReference type="ChEBI" id="CHEBI:60342"/>
    </cofactor>
</comment>
<gene>
    <name evidence="18" type="ORF">SADUNF_Sadunf05G0065400</name>
</gene>
<dbReference type="InterPro" id="IPR022417">
    <property type="entry name" value="Porphobilin_deaminase_N"/>
</dbReference>
<protein>
    <recommendedName>
        <fullName evidence="15">Porphobilinogen deaminase, chloroplastic</fullName>
        <ecNumber evidence="7">2.5.1.61</ecNumber>
    </recommendedName>
    <alternativeName>
        <fullName evidence="14">Hydroxymethylbilane synthase</fullName>
    </alternativeName>
    <alternativeName>
        <fullName evidence="13">Pre-uroporphyrinogen synthase</fullName>
    </alternativeName>
</protein>
<evidence type="ECO:0000256" key="13">
    <source>
        <dbReference type="ARBA" id="ARBA00030685"/>
    </source>
</evidence>
<keyword evidence="19" id="KW-1185">Reference proteome</keyword>
<evidence type="ECO:0000313" key="18">
    <source>
        <dbReference type="EMBL" id="KAF9682026.1"/>
    </source>
</evidence>
<dbReference type="PRINTS" id="PR00151">
    <property type="entry name" value="PORPHBDMNASE"/>
</dbReference>
<dbReference type="GO" id="GO:0006782">
    <property type="term" value="P:protoporphyrinogen IX biosynthetic process"/>
    <property type="evidence" value="ECO:0007669"/>
    <property type="project" value="UniProtKB-UniPathway"/>
</dbReference>
<dbReference type="FunFam" id="3.40.190.10:FF:000004">
    <property type="entry name" value="Porphobilinogen deaminase"/>
    <property type="match status" value="1"/>
</dbReference>
<dbReference type="InterPro" id="IPR022419">
    <property type="entry name" value="Porphobilin_deaminase_cofac_BS"/>
</dbReference>
<dbReference type="NCBIfam" id="TIGR00212">
    <property type="entry name" value="hemC"/>
    <property type="match status" value="1"/>
</dbReference>
<evidence type="ECO:0000256" key="1">
    <source>
        <dbReference type="ARBA" id="ARBA00001916"/>
    </source>
</evidence>
<dbReference type="InterPro" id="IPR000860">
    <property type="entry name" value="HemC"/>
</dbReference>
<dbReference type="InterPro" id="IPR036803">
    <property type="entry name" value="Porphobilinogen_deaminase_C_sf"/>
</dbReference>
<evidence type="ECO:0000256" key="10">
    <source>
        <dbReference type="ARBA" id="ARBA00022679"/>
    </source>
</evidence>
<feature type="domain" description="Porphobilinogen deaminase C-terminal" evidence="17">
    <location>
        <begin position="264"/>
        <end position="336"/>
    </location>
</feature>
<comment type="similarity">
    <text evidence="6">Belongs to the HMBS family.</text>
</comment>
<dbReference type="EC" id="2.5.1.61" evidence="7"/>
<dbReference type="FunFam" id="3.40.190.10:FF:000101">
    <property type="entry name" value="Porphobilinogen deaminase, chloroplastic"/>
    <property type="match status" value="1"/>
</dbReference>
<dbReference type="Pfam" id="PF03900">
    <property type="entry name" value="Porphobil_deamC"/>
    <property type="match status" value="1"/>
</dbReference>
<dbReference type="FunFam" id="3.30.160.40:FF:000001">
    <property type="entry name" value="Porphobilinogen deaminase"/>
    <property type="match status" value="1"/>
</dbReference>
<keyword evidence="12" id="KW-0627">Porphyrin biosynthesis</keyword>
<dbReference type="AlphaFoldDB" id="A0A835N1Y1"/>
<dbReference type="Proteomes" id="UP000657918">
    <property type="component" value="Unassembled WGS sequence"/>
</dbReference>
<evidence type="ECO:0000256" key="7">
    <source>
        <dbReference type="ARBA" id="ARBA00012655"/>
    </source>
</evidence>
<dbReference type="EMBL" id="JADGMS010000005">
    <property type="protein sequence ID" value="KAF9682026.1"/>
    <property type="molecule type" value="Genomic_DNA"/>
</dbReference>
<dbReference type="PIRSF" id="PIRSF001438">
    <property type="entry name" value="4pyrrol_synth_OHMeBilane_synth"/>
    <property type="match status" value="1"/>
</dbReference>
<comment type="pathway">
    <text evidence="4">Porphyrin-containing compound metabolism; protoporphyrin-IX biosynthesis; coproporphyrinogen-III from 5-aminolevulinate: step 2/4.</text>
</comment>
<name>A0A835N1Y1_9ROSI</name>
<dbReference type="InterPro" id="IPR022418">
    <property type="entry name" value="Porphobilinogen_deaminase_C"/>
</dbReference>
<comment type="function">
    <text evidence="2">Tetrapolymerization of the monopyrrole PBG into the hydroxymethylbilane pre-uroporphyrinogen in several discrete steps.</text>
</comment>
<dbReference type="OrthoDB" id="564646at2759"/>
<dbReference type="PANTHER" id="PTHR11557:SF0">
    <property type="entry name" value="PORPHOBILINOGEN DEAMINASE"/>
    <property type="match status" value="1"/>
</dbReference>
<evidence type="ECO:0000256" key="2">
    <source>
        <dbReference type="ARBA" id="ARBA00002869"/>
    </source>
</evidence>